<dbReference type="InterPro" id="IPR018852">
    <property type="entry name" value="DUF2456"/>
</dbReference>
<accession>A0ABR3VCM4</accession>
<feature type="compositionally biased region" description="Gly residues" evidence="1">
    <location>
        <begin position="324"/>
        <end position="334"/>
    </location>
</feature>
<evidence type="ECO:0000256" key="1">
    <source>
        <dbReference type="SAM" id="MobiDB-lite"/>
    </source>
</evidence>
<feature type="transmembrane region" description="Helical" evidence="2">
    <location>
        <begin position="207"/>
        <end position="229"/>
    </location>
</feature>
<keyword evidence="4" id="KW-1185">Reference proteome</keyword>
<feature type="region of interest" description="Disordered" evidence="1">
    <location>
        <begin position="314"/>
        <end position="334"/>
    </location>
</feature>
<gene>
    <name evidence="3" type="ORF">VTJ49DRAFT_1490</name>
</gene>
<keyword evidence="2" id="KW-0812">Transmembrane</keyword>
<sequence>MTWLIKALNSPNRHVENRLPPTPIARNILFEKNGRLVRAPTPHPLMEPSFNGRLRAPTSKLSKGQIIYLIVLRALTAMVISGGLGLLAGYFIYSSPRPPYGPPPMGSIPPFIFRQPKSLVLDALLTTFVQCILTFMTQQPLVNHHMAQGRVRGLHVCPEPKNRLLRWWFMLDCHTQDKGSALFGGCFNWVPGHRLFGLFFGSVGRGLITVVPAFAVMIGPTIALLVAAGTPYDGDWVFLGRWDGFVFKGMYSAVLGLILAPALAIMWMVRAGWIYHQFVGRVPGSSSLSGSAHGTIGGRSIGGGSDVGAWGVLGRPGDARKPGKGLGGRWPGRK</sequence>
<dbReference type="EMBL" id="JAZGSY010000156">
    <property type="protein sequence ID" value="KAL1839452.1"/>
    <property type="molecule type" value="Genomic_DNA"/>
</dbReference>
<keyword evidence="2" id="KW-0472">Membrane</keyword>
<proteinExistence type="predicted"/>
<evidence type="ECO:0000256" key="2">
    <source>
        <dbReference type="SAM" id="Phobius"/>
    </source>
</evidence>
<feature type="transmembrane region" description="Helical" evidence="2">
    <location>
        <begin position="249"/>
        <end position="269"/>
    </location>
</feature>
<name>A0ABR3VCM4_HUMIN</name>
<evidence type="ECO:0000313" key="3">
    <source>
        <dbReference type="EMBL" id="KAL1839452.1"/>
    </source>
</evidence>
<protein>
    <submittedName>
        <fullName evidence="3">Uncharacterized protein</fullName>
    </submittedName>
</protein>
<organism evidence="3 4">
    <name type="scientific">Humicola insolens</name>
    <name type="common">Soft-rot fungus</name>
    <dbReference type="NCBI Taxonomy" id="85995"/>
    <lineage>
        <taxon>Eukaryota</taxon>
        <taxon>Fungi</taxon>
        <taxon>Dikarya</taxon>
        <taxon>Ascomycota</taxon>
        <taxon>Pezizomycotina</taxon>
        <taxon>Sordariomycetes</taxon>
        <taxon>Sordariomycetidae</taxon>
        <taxon>Sordariales</taxon>
        <taxon>Chaetomiaceae</taxon>
        <taxon>Mycothermus</taxon>
    </lineage>
</organism>
<comment type="caution">
    <text evidence="3">The sequence shown here is derived from an EMBL/GenBank/DDBJ whole genome shotgun (WGS) entry which is preliminary data.</text>
</comment>
<feature type="transmembrane region" description="Helical" evidence="2">
    <location>
        <begin position="66"/>
        <end position="93"/>
    </location>
</feature>
<dbReference type="Proteomes" id="UP001583172">
    <property type="component" value="Unassembled WGS sequence"/>
</dbReference>
<evidence type="ECO:0000313" key="4">
    <source>
        <dbReference type="Proteomes" id="UP001583172"/>
    </source>
</evidence>
<dbReference type="Pfam" id="PF10445">
    <property type="entry name" value="DUF2456"/>
    <property type="match status" value="1"/>
</dbReference>
<keyword evidence="2" id="KW-1133">Transmembrane helix</keyword>
<reference evidence="3 4" key="1">
    <citation type="journal article" date="2024" name="Commun. Biol.">
        <title>Comparative genomic analysis of thermophilic fungi reveals convergent evolutionary adaptations and gene losses.</title>
        <authorList>
            <person name="Steindorff A.S."/>
            <person name="Aguilar-Pontes M.V."/>
            <person name="Robinson A.J."/>
            <person name="Andreopoulos B."/>
            <person name="LaButti K."/>
            <person name="Kuo A."/>
            <person name="Mondo S."/>
            <person name="Riley R."/>
            <person name="Otillar R."/>
            <person name="Haridas S."/>
            <person name="Lipzen A."/>
            <person name="Grimwood J."/>
            <person name="Schmutz J."/>
            <person name="Clum A."/>
            <person name="Reid I.D."/>
            <person name="Moisan M.C."/>
            <person name="Butler G."/>
            <person name="Nguyen T.T.M."/>
            <person name="Dewar K."/>
            <person name="Conant G."/>
            <person name="Drula E."/>
            <person name="Henrissat B."/>
            <person name="Hansel C."/>
            <person name="Singer S."/>
            <person name="Hutchinson M.I."/>
            <person name="de Vries R.P."/>
            <person name="Natvig D.O."/>
            <person name="Powell A.J."/>
            <person name="Tsang A."/>
            <person name="Grigoriev I.V."/>
        </authorList>
    </citation>
    <scope>NUCLEOTIDE SEQUENCE [LARGE SCALE GENOMIC DNA]</scope>
    <source>
        <strain evidence="3 4">CBS 620.91</strain>
    </source>
</reference>
<feature type="transmembrane region" description="Helical" evidence="2">
    <location>
        <begin position="119"/>
        <end position="136"/>
    </location>
</feature>